<dbReference type="EMBL" id="PGCI01001001">
    <property type="protein sequence ID" value="PLW09592.1"/>
    <property type="molecule type" value="Genomic_DNA"/>
</dbReference>
<gene>
    <name evidence="2" type="ORF">PCASD_10028</name>
    <name evidence="1" type="ORF">PCASD_20253</name>
</gene>
<proteinExistence type="predicted"/>
<accession>A0A2N5S8M6</accession>
<dbReference type="Proteomes" id="UP000235392">
    <property type="component" value="Unassembled WGS sequence"/>
</dbReference>
<name>A0A2N5S8M6_9BASI</name>
<sequence>MKKSCTSGRLLLQQPRFHLLPTKQSLGPSCYSVATLTKFRRFLLAGLVPAQRTGYPAHQARTSTASRLTCSPSWYQPREQVNLLTELVPAPRAGLPAHRAGTSPASRLICSPSWYQPSEQVNLLTKLVPAHQEGVLDWLIKGYTGSPSWSTLRLSSIPQLLVLLNRRSHSADLRHKRLILQ</sequence>
<evidence type="ECO:0000313" key="1">
    <source>
        <dbReference type="EMBL" id="PLW09592.1"/>
    </source>
</evidence>
<comment type="caution">
    <text evidence="1">The sequence shown here is derived from an EMBL/GenBank/DDBJ whole genome shotgun (WGS) entry which is preliminary data.</text>
</comment>
<dbReference type="AlphaFoldDB" id="A0A2N5S8M6"/>
<reference evidence="1 3" key="1">
    <citation type="submission" date="2017-11" db="EMBL/GenBank/DDBJ databases">
        <title>De novo assembly and phasing of dikaryotic genomes from two isolates of Puccinia coronata f. sp. avenae, the causal agent of oat crown rust.</title>
        <authorList>
            <person name="Miller M.E."/>
            <person name="Zhang Y."/>
            <person name="Omidvar V."/>
            <person name="Sperschneider J."/>
            <person name="Schwessinger B."/>
            <person name="Raley C."/>
            <person name="Palmer J.M."/>
            <person name="Garnica D."/>
            <person name="Upadhyaya N."/>
            <person name="Rathjen J."/>
            <person name="Taylor J.M."/>
            <person name="Park R.F."/>
            <person name="Dodds P.N."/>
            <person name="Hirsch C.D."/>
            <person name="Kianian S.F."/>
            <person name="Figueroa M."/>
        </authorList>
    </citation>
    <scope>NUCLEOTIDE SEQUENCE [LARGE SCALE GENOMIC DNA]</scope>
    <source>
        <strain evidence="1">12SD80</strain>
    </source>
</reference>
<dbReference type="EMBL" id="PGCI01000135">
    <property type="protein sequence ID" value="PLW37973.1"/>
    <property type="molecule type" value="Genomic_DNA"/>
</dbReference>
<evidence type="ECO:0000313" key="2">
    <source>
        <dbReference type="EMBL" id="PLW37973.1"/>
    </source>
</evidence>
<organism evidence="1 3">
    <name type="scientific">Puccinia coronata f. sp. avenae</name>
    <dbReference type="NCBI Taxonomy" id="200324"/>
    <lineage>
        <taxon>Eukaryota</taxon>
        <taxon>Fungi</taxon>
        <taxon>Dikarya</taxon>
        <taxon>Basidiomycota</taxon>
        <taxon>Pucciniomycotina</taxon>
        <taxon>Pucciniomycetes</taxon>
        <taxon>Pucciniales</taxon>
        <taxon>Pucciniaceae</taxon>
        <taxon>Puccinia</taxon>
    </lineage>
</organism>
<protein>
    <submittedName>
        <fullName evidence="1">Uncharacterized protein</fullName>
    </submittedName>
</protein>
<evidence type="ECO:0000313" key="3">
    <source>
        <dbReference type="Proteomes" id="UP000235392"/>
    </source>
</evidence>